<organism evidence="10 11">
    <name type="scientific">Aspergillus taichungensis</name>
    <dbReference type="NCBI Taxonomy" id="482145"/>
    <lineage>
        <taxon>Eukaryota</taxon>
        <taxon>Fungi</taxon>
        <taxon>Dikarya</taxon>
        <taxon>Ascomycota</taxon>
        <taxon>Pezizomycotina</taxon>
        <taxon>Eurotiomycetes</taxon>
        <taxon>Eurotiomycetidae</taxon>
        <taxon>Eurotiales</taxon>
        <taxon>Aspergillaceae</taxon>
        <taxon>Aspergillus</taxon>
        <taxon>Aspergillus subgen. Circumdati</taxon>
    </lineage>
</organism>
<name>A0A2J5HJ48_9EURO</name>
<keyword evidence="4 7" id="KW-1133">Transmembrane helix</keyword>
<comment type="subcellular location">
    <subcellularLocation>
        <location evidence="1">Membrane</location>
        <topology evidence="1">Single-pass membrane protein</topology>
    </subcellularLocation>
</comment>
<evidence type="ECO:0000256" key="3">
    <source>
        <dbReference type="ARBA" id="ARBA00022729"/>
    </source>
</evidence>
<dbReference type="GO" id="GO:0072546">
    <property type="term" value="C:EMC complex"/>
    <property type="evidence" value="ECO:0007669"/>
    <property type="project" value="TreeGrafter"/>
</dbReference>
<dbReference type="Pfam" id="PF09430">
    <property type="entry name" value="EMC7_beta-sandw"/>
    <property type="match status" value="1"/>
</dbReference>
<feature type="region of interest" description="Disordered" evidence="6">
    <location>
        <begin position="31"/>
        <end position="74"/>
    </location>
</feature>
<keyword evidence="11" id="KW-1185">Reference proteome</keyword>
<feature type="signal peptide" evidence="8">
    <location>
        <begin position="1"/>
        <end position="21"/>
    </location>
</feature>
<gene>
    <name evidence="10" type="ORF">BDW42DRAFT_177510</name>
</gene>
<evidence type="ECO:0000313" key="11">
    <source>
        <dbReference type="Proteomes" id="UP000235023"/>
    </source>
</evidence>
<feature type="transmembrane region" description="Helical" evidence="7">
    <location>
        <begin position="178"/>
        <end position="196"/>
    </location>
</feature>
<proteinExistence type="predicted"/>
<accession>A0A2J5HJ48</accession>
<dbReference type="Proteomes" id="UP000235023">
    <property type="component" value="Unassembled WGS sequence"/>
</dbReference>
<dbReference type="OrthoDB" id="27095at2759"/>
<dbReference type="PANTHER" id="PTHR13605:SF4">
    <property type="entry name" value="ER MEMBRANE PROTEIN COMPLEX SUBUNIT 7"/>
    <property type="match status" value="1"/>
</dbReference>
<evidence type="ECO:0000256" key="8">
    <source>
        <dbReference type="SAM" id="SignalP"/>
    </source>
</evidence>
<evidence type="ECO:0000256" key="7">
    <source>
        <dbReference type="SAM" id="Phobius"/>
    </source>
</evidence>
<keyword evidence="5 7" id="KW-0472">Membrane</keyword>
<evidence type="ECO:0000256" key="2">
    <source>
        <dbReference type="ARBA" id="ARBA00022692"/>
    </source>
</evidence>
<dbReference type="InterPro" id="IPR019008">
    <property type="entry name" value="Beta_sandwich_EMC7"/>
</dbReference>
<feature type="region of interest" description="Disordered" evidence="6">
    <location>
        <begin position="244"/>
        <end position="274"/>
    </location>
</feature>
<dbReference type="EMBL" id="KZ559603">
    <property type="protein sequence ID" value="PLN77088.1"/>
    <property type="molecule type" value="Genomic_DNA"/>
</dbReference>
<feature type="domain" description="ER membrane protein complex subunit 7 beta-sandwich" evidence="9">
    <location>
        <begin position="36"/>
        <end position="181"/>
    </location>
</feature>
<evidence type="ECO:0000256" key="4">
    <source>
        <dbReference type="ARBA" id="ARBA00022989"/>
    </source>
</evidence>
<evidence type="ECO:0000259" key="9">
    <source>
        <dbReference type="Pfam" id="PF09430"/>
    </source>
</evidence>
<dbReference type="AlphaFoldDB" id="A0A2J5HJ48"/>
<dbReference type="PANTHER" id="PTHR13605">
    <property type="entry name" value="ER MEMBRANE PROTEIN COMPLEX SUBUNIT 7"/>
    <property type="match status" value="1"/>
</dbReference>
<evidence type="ECO:0000256" key="5">
    <source>
        <dbReference type="ARBA" id="ARBA00023136"/>
    </source>
</evidence>
<dbReference type="InterPro" id="IPR039163">
    <property type="entry name" value="EMC7"/>
</dbReference>
<evidence type="ECO:0000256" key="1">
    <source>
        <dbReference type="ARBA" id="ARBA00004167"/>
    </source>
</evidence>
<protein>
    <recommendedName>
        <fullName evidence="9">ER membrane protein complex subunit 7 beta-sandwich domain-containing protein</fullName>
    </recommendedName>
</protein>
<keyword evidence="3 8" id="KW-0732">Signal</keyword>
<feature type="compositionally biased region" description="Low complexity" evidence="6">
    <location>
        <begin position="51"/>
        <end position="65"/>
    </location>
</feature>
<keyword evidence="2 7" id="KW-0812">Transmembrane</keyword>
<reference evidence="11" key="1">
    <citation type="submission" date="2017-12" db="EMBL/GenBank/DDBJ databases">
        <authorList>
            <consortium name="DOE Joint Genome Institute"/>
            <person name="Mondo S.J."/>
            <person name="Kjaerbolling I."/>
            <person name="Vesth T.C."/>
            <person name="Frisvad J.C."/>
            <person name="Nybo J.L."/>
            <person name="Theobald S."/>
            <person name="Kuo A."/>
            <person name="Bowyer P."/>
            <person name="Matsuda Y."/>
            <person name="Lyhne E.K."/>
            <person name="Kogle M.E."/>
            <person name="Clum A."/>
            <person name="Lipzen A."/>
            <person name="Salamov A."/>
            <person name="Ngan C.Y."/>
            <person name="Daum C."/>
            <person name="Chiniquy J."/>
            <person name="Barry K."/>
            <person name="LaButti K."/>
            <person name="Haridas S."/>
            <person name="Simmons B.A."/>
            <person name="Magnuson J.K."/>
            <person name="Mortensen U.H."/>
            <person name="Larsen T.O."/>
            <person name="Grigoriev I.V."/>
            <person name="Baker S.E."/>
            <person name="Andersen M.R."/>
            <person name="Nordberg H.P."/>
            <person name="Cantor M.N."/>
            <person name="Hua S.X."/>
        </authorList>
    </citation>
    <scope>NUCLEOTIDE SEQUENCE [LARGE SCALE GENOMIC DNA]</scope>
    <source>
        <strain evidence="11">IBT 19404</strain>
    </source>
</reference>
<feature type="chain" id="PRO_5014465922" description="ER membrane protein complex subunit 7 beta-sandwich domain-containing protein" evidence="8">
    <location>
        <begin position="22"/>
        <end position="274"/>
    </location>
</feature>
<sequence length="274" mass="28906">MALPNPLRFLLLFILTTTTLATSILTVTIPPSNPLPNPNSLPAGTHATLTSLPSSSHPEGSSGQQHKSKAPLSRSGSFTFHALPKSSSPTSYLLDIRSAEYIFAPYRVDLSADGTVLGIWETFRGNPWDNRGAEKFLADVSAPGSGRDVTVEAKVLSRRGFYEERSTFSPLALFKNPMILLALVALGFTFGMPKLMENMDPEMRAEFEKQSRASPVSGAARGAIGGGGGPANFDLAGWMAGTGNRPAAAAPATEVDSARGGATGRESGGATRRR</sequence>
<evidence type="ECO:0000256" key="6">
    <source>
        <dbReference type="SAM" id="MobiDB-lite"/>
    </source>
</evidence>
<evidence type="ECO:0000313" key="10">
    <source>
        <dbReference type="EMBL" id="PLN77088.1"/>
    </source>
</evidence>